<feature type="compositionally biased region" description="Basic and acidic residues" evidence="1">
    <location>
        <begin position="358"/>
        <end position="367"/>
    </location>
</feature>
<dbReference type="EMBL" id="SUMF01000043">
    <property type="protein sequence ID" value="TJZ64622.1"/>
    <property type="molecule type" value="Genomic_DNA"/>
</dbReference>
<dbReference type="Proteomes" id="UP000310016">
    <property type="component" value="Unassembled WGS sequence"/>
</dbReference>
<dbReference type="RefSeq" id="WP_136774995.1">
    <property type="nucleotide sequence ID" value="NZ_CP156074.1"/>
</dbReference>
<evidence type="ECO:0000313" key="3">
    <source>
        <dbReference type="Proteomes" id="UP000310016"/>
    </source>
</evidence>
<sequence length="378" mass="41161">MDPKLLPQKRTGGSGGDSPRPTKKFKLSDFSGPNVSPVTPTVPVQGNPFRKQLDEVGSGTRITTQLGTAFPVSFTNEGAPRAQNHQINAVYQLKEQVRTNDQQKWTQGMMTGYGHGTTWGDILPTTLTKESATGYGRAIKSVMGQTVKTTELGDYVAPPTRQVKRRGTGNLETVNNTLSDKRTLNDASAKSDALGFMTPAVTSFVEDLTGLRAANTRFTGSAVRATFLRAKLALDNDPSTHSDDDKAMLSNFKGYLSGQLTQLKKDGAANLAQSVSQDLSNGPNSVTASNYQLATFNLHEALNTTIDHTFDRKKARFEAKWQKYSDAKMDPVAAQAKIGQKLGNWWAEAARNGTPMDGHAKEAYQERKRTRYGIGPVE</sequence>
<keyword evidence="3" id="KW-1185">Reference proteome</keyword>
<protein>
    <submittedName>
        <fullName evidence="2">Uncharacterized protein</fullName>
    </submittedName>
</protein>
<evidence type="ECO:0000313" key="2">
    <source>
        <dbReference type="EMBL" id="TJZ64622.1"/>
    </source>
</evidence>
<dbReference type="AlphaFoldDB" id="A0A4U0PCE4"/>
<comment type="caution">
    <text evidence="2">The sequence shown here is derived from an EMBL/GenBank/DDBJ whole genome shotgun (WGS) entry which is preliminary data.</text>
</comment>
<proteinExistence type="predicted"/>
<organism evidence="2 3">
    <name type="scientific">Chitiniphilus eburneus</name>
    <dbReference type="NCBI Taxonomy" id="2571148"/>
    <lineage>
        <taxon>Bacteria</taxon>
        <taxon>Pseudomonadati</taxon>
        <taxon>Pseudomonadota</taxon>
        <taxon>Betaproteobacteria</taxon>
        <taxon>Neisseriales</taxon>
        <taxon>Chitinibacteraceae</taxon>
        <taxon>Chitiniphilus</taxon>
    </lineage>
</organism>
<feature type="region of interest" description="Disordered" evidence="1">
    <location>
        <begin position="351"/>
        <end position="378"/>
    </location>
</feature>
<gene>
    <name evidence="2" type="ORF">FAZ21_18900</name>
</gene>
<dbReference type="OrthoDB" id="9817935at2"/>
<accession>A0A4U0PCE4</accession>
<name>A0A4U0PCE4_9NEIS</name>
<evidence type="ECO:0000256" key="1">
    <source>
        <dbReference type="SAM" id="MobiDB-lite"/>
    </source>
</evidence>
<feature type="region of interest" description="Disordered" evidence="1">
    <location>
        <begin position="1"/>
        <end position="40"/>
    </location>
</feature>
<reference evidence="2 3" key="1">
    <citation type="submission" date="2019-04" db="EMBL/GenBank/DDBJ databases">
        <title>Chitiniphilus eburnea sp. nov., a novel chitinolytic bacterium isolated from aquaculture sludge.</title>
        <authorList>
            <person name="Sheng M."/>
        </authorList>
    </citation>
    <scope>NUCLEOTIDE SEQUENCE [LARGE SCALE GENOMIC DNA]</scope>
    <source>
        <strain evidence="2 3">HX-2-15</strain>
    </source>
</reference>